<gene>
    <name evidence="2" type="ORF">DL89DRAFT_271609</name>
</gene>
<reference evidence="2 3" key="1">
    <citation type="submission" date="2016-07" db="EMBL/GenBank/DDBJ databases">
        <title>Pervasive Adenine N6-methylation of Active Genes in Fungi.</title>
        <authorList>
            <consortium name="DOE Joint Genome Institute"/>
            <person name="Mondo S.J."/>
            <person name="Dannebaum R.O."/>
            <person name="Kuo R.C."/>
            <person name="Labutti K."/>
            <person name="Haridas S."/>
            <person name="Kuo A."/>
            <person name="Salamov A."/>
            <person name="Ahrendt S.R."/>
            <person name="Lipzen A."/>
            <person name="Sullivan W."/>
            <person name="Andreopoulos W.B."/>
            <person name="Clum A."/>
            <person name="Lindquist E."/>
            <person name="Daum C."/>
            <person name="Ramamoorthy G.K."/>
            <person name="Gryganskyi A."/>
            <person name="Culley D."/>
            <person name="Magnuson J.K."/>
            <person name="James T.Y."/>
            <person name="O'Malley M.A."/>
            <person name="Stajich J.E."/>
            <person name="Spatafora J.W."/>
            <person name="Visel A."/>
            <person name="Grigoriev I.V."/>
        </authorList>
    </citation>
    <scope>NUCLEOTIDE SEQUENCE [LARGE SCALE GENOMIC DNA]</scope>
    <source>
        <strain evidence="2 3">ATCC 12442</strain>
    </source>
</reference>
<dbReference type="EMBL" id="MCFD01000054">
    <property type="protein sequence ID" value="ORX64976.1"/>
    <property type="molecule type" value="Genomic_DNA"/>
</dbReference>
<comment type="caution">
    <text evidence="2">The sequence shown here is derived from an EMBL/GenBank/DDBJ whole genome shotgun (WGS) entry which is preliminary data.</text>
</comment>
<evidence type="ECO:0000256" key="1">
    <source>
        <dbReference type="SAM" id="MobiDB-lite"/>
    </source>
</evidence>
<proteinExistence type="predicted"/>
<feature type="region of interest" description="Disordered" evidence="1">
    <location>
        <begin position="29"/>
        <end position="55"/>
    </location>
</feature>
<accession>A0A1Y1VVE4</accession>
<dbReference type="GeneID" id="63805582"/>
<evidence type="ECO:0000313" key="3">
    <source>
        <dbReference type="Proteomes" id="UP000193922"/>
    </source>
</evidence>
<dbReference type="Proteomes" id="UP000193922">
    <property type="component" value="Unassembled WGS sequence"/>
</dbReference>
<dbReference type="AlphaFoldDB" id="A0A1Y1VVE4"/>
<dbReference type="RefSeq" id="XP_040739426.1">
    <property type="nucleotide sequence ID" value="XM_040888934.1"/>
</dbReference>
<protein>
    <submittedName>
        <fullName evidence="2">Uncharacterized protein</fullName>
    </submittedName>
</protein>
<evidence type="ECO:0000313" key="2">
    <source>
        <dbReference type="EMBL" id="ORX64976.1"/>
    </source>
</evidence>
<keyword evidence="3" id="KW-1185">Reference proteome</keyword>
<organism evidence="2 3">
    <name type="scientific">Linderina pennispora</name>
    <dbReference type="NCBI Taxonomy" id="61395"/>
    <lineage>
        <taxon>Eukaryota</taxon>
        <taxon>Fungi</taxon>
        <taxon>Fungi incertae sedis</taxon>
        <taxon>Zoopagomycota</taxon>
        <taxon>Kickxellomycotina</taxon>
        <taxon>Kickxellomycetes</taxon>
        <taxon>Kickxellales</taxon>
        <taxon>Kickxellaceae</taxon>
        <taxon>Linderina</taxon>
    </lineage>
</organism>
<name>A0A1Y1VVE4_9FUNG</name>
<sequence length="55" mass="6016">MPPPPPLCHSPLLAHHPLSRAACVAESLLSEPEPPAQRTEPPTSNPDVSFHQMWL</sequence>